<keyword evidence="3" id="KW-1185">Reference proteome</keyword>
<proteinExistence type="predicted"/>
<reference evidence="4" key="1">
    <citation type="submission" date="2025-08" db="UniProtKB">
        <authorList>
            <consortium name="RefSeq"/>
        </authorList>
    </citation>
    <scope>IDENTIFICATION</scope>
</reference>
<evidence type="ECO:0000313" key="4">
    <source>
        <dbReference type="RefSeq" id="XP_022095035.1"/>
    </source>
</evidence>
<dbReference type="OrthoDB" id="10186997at2759"/>
<name>A0A8B7YRF2_ACAPL</name>
<keyword evidence="2" id="KW-1133">Transmembrane helix</keyword>
<keyword evidence="2" id="KW-0812">Transmembrane</keyword>
<sequence>MPAMVAIPPEKPPLQKKMDSAVLYMADVTDQQVENNYSRWQVKRAKICACTVVLTTLILVAGTLGAITIVLQAQQHSTDKAALTHAVPKEPLHSGPNSPQRGPYPNPPIKIDNGGLWPAPKNPVTQTPDLVAVDGEGTVLMSLSPKPDRDGTISDSLPDEYPVLISDSSHFSSSDPIPYHERSYVRRTYISSSFPYDGYYARGGVGVPSPSISGDSDLEGSAKSAAYEINDIPVGSHNSLQQDINIDSGPGPDVFSVSDDYSESYPYIRI</sequence>
<feature type="region of interest" description="Disordered" evidence="1">
    <location>
        <begin position="88"/>
        <end position="113"/>
    </location>
</feature>
<accession>A0A8B7YRF2</accession>
<evidence type="ECO:0000256" key="2">
    <source>
        <dbReference type="SAM" id="Phobius"/>
    </source>
</evidence>
<dbReference type="Proteomes" id="UP000694845">
    <property type="component" value="Unplaced"/>
</dbReference>
<dbReference type="RefSeq" id="XP_022095035.1">
    <property type="nucleotide sequence ID" value="XM_022239343.1"/>
</dbReference>
<feature type="transmembrane region" description="Helical" evidence="2">
    <location>
        <begin position="47"/>
        <end position="71"/>
    </location>
</feature>
<dbReference type="OMA" id="PYHERSY"/>
<keyword evidence="2" id="KW-0472">Membrane</keyword>
<dbReference type="GeneID" id="110981625"/>
<organism evidence="3 4">
    <name type="scientific">Acanthaster planci</name>
    <name type="common">Crown-of-thorns starfish</name>
    <dbReference type="NCBI Taxonomy" id="133434"/>
    <lineage>
        <taxon>Eukaryota</taxon>
        <taxon>Metazoa</taxon>
        <taxon>Echinodermata</taxon>
        <taxon>Eleutherozoa</taxon>
        <taxon>Asterozoa</taxon>
        <taxon>Asteroidea</taxon>
        <taxon>Valvatacea</taxon>
        <taxon>Valvatida</taxon>
        <taxon>Acanthasteridae</taxon>
        <taxon>Acanthaster</taxon>
    </lineage>
</organism>
<gene>
    <name evidence="4" type="primary">LOC110981625</name>
</gene>
<evidence type="ECO:0000313" key="3">
    <source>
        <dbReference type="Proteomes" id="UP000694845"/>
    </source>
</evidence>
<dbReference type="AlphaFoldDB" id="A0A8B7YRF2"/>
<evidence type="ECO:0000256" key="1">
    <source>
        <dbReference type="SAM" id="MobiDB-lite"/>
    </source>
</evidence>
<dbReference type="KEGG" id="aplc:110981625"/>
<protein>
    <submittedName>
        <fullName evidence="4">Uncharacterized protein LOC110981625</fullName>
    </submittedName>
</protein>